<keyword evidence="1" id="KW-0472">Membrane</keyword>
<proteinExistence type="predicted"/>
<sequence>MKQKQYLTPEFINQLTADSKLNLENLIILTCAIFIASIGLNMNSTAAIIGAMLISPLMSPLLAIGTGLAIYDTHLIRNGVSTIITEVVISLIASTTYFYFSPLSYASQEILVRTSPTIWDVMIAFFGGTAGIIGASKMKATNIVPGVAIATALMPPLCTVGYSIASGNLNYFLGSGYLFLINVIFIILTAFFGAKIMNWLNKPGQKHPGILHLPTYKEVLFIAGLLLLLIPSVLSAKQMVQKSIAQNNVHHLITKEFKDTSIIKEDINEQTKTINLTISGSKANMKKIKRVKQRLQDYHLSGYSLNVIQVAQLNASTEAQIDNRITSIITQQQQAEKKKREQQLQKQSKQNKKIAKMSRDINSVTAVSSSDTKKNSIIIELNKSLSHDQKEALIVKIKDKYPNIDKVDFVLKDD</sequence>
<keyword evidence="1" id="KW-0812">Transmembrane</keyword>
<evidence type="ECO:0000313" key="2">
    <source>
        <dbReference type="EMBL" id="MBD7894139.1"/>
    </source>
</evidence>
<reference evidence="2 3" key="1">
    <citation type="submission" date="2020-08" db="EMBL/GenBank/DDBJ databases">
        <title>A Genomic Blueprint of the Chicken Gut Microbiome.</title>
        <authorList>
            <person name="Gilroy R."/>
            <person name="Ravi A."/>
            <person name="Getino M."/>
            <person name="Pursley I."/>
            <person name="Horton D.L."/>
            <person name="Alikhan N.-F."/>
            <person name="Baker D."/>
            <person name="Gharbi K."/>
            <person name="Hall N."/>
            <person name="Watson M."/>
            <person name="Adriaenssens E.M."/>
            <person name="Foster-Nyarko E."/>
            <person name="Jarju S."/>
            <person name="Secka A."/>
            <person name="Antonio M."/>
            <person name="Oren A."/>
            <person name="Chaudhuri R."/>
            <person name="La Ragione R.M."/>
            <person name="Hildebrand F."/>
            <person name="Pallen M.J."/>
        </authorList>
    </citation>
    <scope>NUCLEOTIDE SEQUENCE [LARGE SCALE GENOMIC DNA]</scope>
    <source>
        <strain evidence="2 3">Sa3CUN2</strain>
    </source>
</reference>
<feature type="transmembrane region" description="Helical" evidence="1">
    <location>
        <begin position="171"/>
        <end position="194"/>
    </location>
</feature>
<keyword evidence="3" id="KW-1185">Reference proteome</keyword>
<feature type="transmembrane region" description="Helical" evidence="1">
    <location>
        <begin position="46"/>
        <end position="71"/>
    </location>
</feature>
<dbReference type="PANTHER" id="PTHR20992:SF9">
    <property type="entry name" value="AT15442P-RELATED"/>
    <property type="match status" value="1"/>
</dbReference>
<organism evidence="2 3">
    <name type="scientific">Limosilactobacillus avistercoris</name>
    <dbReference type="NCBI Taxonomy" id="2762243"/>
    <lineage>
        <taxon>Bacteria</taxon>
        <taxon>Bacillati</taxon>
        <taxon>Bacillota</taxon>
        <taxon>Bacilli</taxon>
        <taxon>Lactobacillales</taxon>
        <taxon>Lactobacillaceae</taxon>
        <taxon>Limosilactobacillus</taxon>
    </lineage>
</organism>
<keyword evidence="1" id="KW-1133">Transmembrane helix</keyword>
<feature type="transmembrane region" description="Helical" evidence="1">
    <location>
        <begin position="143"/>
        <end position="165"/>
    </location>
</feature>
<evidence type="ECO:0000256" key="1">
    <source>
        <dbReference type="SAM" id="Phobius"/>
    </source>
</evidence>
<dbReference type="Proteomes" id="UP000616837">
    <property type="component" value="Unassembled WGS sequence"/>
</dbReference>
<feature type="transmembrane region" description="Helical" evidence="1">
    <location>
        <begin position="117"/>
        <end position="136"/>
    </location>
</feature>
<feature type="transmembrane region" description="Helical" evidence="1">
    <location>
        <begin position="21"/>
        <end position="40"/>
    </location>
</feature>
<comment type="caution">
    <text evidence="2">The sequence shown here is derived from an EMBL/GenBank/DDBJ whole genome shotgun (WGS) entry which is preliminary data.</text>
</comment>
<evidence type="ECO:0000313" key="3">
    <source>
        <dbReference type="Proteomes" id="UP000616837"/>
    </source>
</evidence>
<protein>
    <submittedName>
        <fullName evidence="2">DUF389 domain-containing protein</fullName>
    </submittedName>
</protein>
<feature type="transmembrane region" description="Helical" evidence="1">
    <location>
        <begin position="83"/>
        <end position="105"/>
    </location>
</feature>
<dbReference type="EMBL" id="JACSQW010000001">
    <property type="protein sequence ID" value="MBD7894139.1"/>
    <property type="molecule type" value="Genomic_DNA"/>
</dbReference>
<dbReference type="PANTHER" id="PTHR20992">
    <property type="entry name" value="AT15442P-RELATED"/>
    <property type="match status" value="1"/>
</dbReference>
<feature type="transmembrane region" description="Helical" evidence="1">
    <location>
        <begin position="215"/>
        <end position="234"/>
    </location>
</feature>
<dbReference type="InterPro" id="IPR005240">
    <property type="entry name" value="DUF389"/>
</dbReference>
<accession>A0ABR8P9Z9</accession>
<dbReference type="RefSeq" id="WP_191683554.1">
    <property type="nucleotide sequence ID" value="NZ_JACSQW010000001.1"/>
</dbReference>
<gene>
    <name evidence="2" type="ORF">H9564_00015</name>
</gene>
<name>A0ABR8P9Z9_9LACO</name>
<dbReference type="Pfam" id="PF04087">
    <property type="entry name" value="DUF389"/>
    <property type="match status" value="1"/>
</dbReference>